<sequence>MAGVAVVLLLAGCGSPADPGDGKSAPSSAAESTAQAGEADLGAVCDALDDTVKLPADGTVRYTAKFNKPTGWATNAPICDIEPDGEYYDVAAKAPVFGRAEFNYGILTETQLQQLGYPKYTRETAQRLLTLDQANPVTHDLPCASEPCKDGIHGYQYNFRFETTTDDIVVIARFDYITTDVGGDKQPQYRTQAIDAFTASMDTIVAKLR</sequence>
<dbReference type="EMBL" id="BLPF01000002">
    <property type="protein sequence ID" value="GFJ80815.1"/>
    <property type="molecule type" value="Genomic_DNA"/>
</dbReference>
<dbReference type="Proteomes" id="UP000482800">
    <property type="component" value="Unassembled WGS sequence"/>
</dbReference>
<keyword evidence="2" id="KW-1185">Reference proteome</keyword>
<evidence type="ECO:0008006" key="3">
    <source>
        <dbReference type="Google" id="ProtNLM"/>
    </source>
</evidence>
<dbReference type="RefSeq" id="WP_173059130.1">
    <property type="nucleotide sequence ID" value="NZ_BAABGO010000029.1"/>
</dbReference>
<reference evidence="1 2" key="1">
    <citation type="submission" date="2020-03" db="EMBL/GenBank/DDBJ databases">
        <title>Whole genome shotgun sequence of Phytohabitans houttuyneae NBRC 108639.</title>
        <authorList>
            <person name="Komaki H."/>
            <person name="Tamura T."/>
        </authorList>
    </citation>
    <scope>NUCLEOTIDE SEQUENCE [LARGE SCALE GENOMIC DNA]</scope>
    <source>
        <strain evidence="1 2">NBRC 108639</strain>
    </source>
</reference>
<evidence type="ECO:0000313" key="2">
    <source>
        <dbReference type="Proteomes" id="UP000482800"/>
    </source>
</evidence>
<protein>
    <recommendedName>
        <fullName evidence="3">DUF3558 domain-containing protein</fullName>
    </recommendedName>
</protein>
<reference evidence="1 2" key="2">
    <citation type="submission" date="2020-03" db="EMBL/GenBank/DDBJ databases">
        <authorList>
            <person name="Ichikawa N."/>
            <person name="Kimura A."/>
            <person name="Kitahashi Y."/>
            <person name="Uohara A."/>
        </authorList>
    </citation>
    <scope>NUCLEOTIDE SEQUENCE [LARGE SCALE GENOMIC DNA]</scope>
    <source>
        <strain evidence="1 2">NBRC 108639</strain>
    </source>
</reference>
<evidence type="ECO:0000313" key="1">
    <source>
        <dbReference type="EMBL" id="GFJ80815.1"/>
    </source>
</evidence>
<dbReference type="AlphaFoldDB" id="A0A6V8KJF7"/>
<gene>
    <name evidence="1" type="ORF">Phou_049950</name>
</gene>
<proteinExistence type="predicted"/>
<comment type="caution">
    <text evidence="1">The sequence shown here is derived from an EMBL/GenBank/DDBJ whole genome shotgun (WGS) entry which is preliminary data.</text>
</comment>
<accession>A0A6V8KJF7</accession>
<organism evidence="1 2">
    <name type="scientific">Phytohabitans houttuyneae</name>
    <dbReference type="NCBI Taxonomy" id="1076126"/>
    <lineage>
        <taxon>Bacteria</taxon>
        <taxon>Bacillati</taxon>
        <taxon>Actinomycetota</taxon>
        <taxon>Actinomycetes</taxon>
        <taxon>Micromonosporales</taxon>
        <taxon>Micromonosporaceae</taxon>
    </lineage>
</organism>
<name>A0A6V8KJF7_9ACTN</name>